<proteinExistence type="inferred from homology"/>
<feature type="active site" description="Proton donor/acceptor" evidence="6">
    <location>
        <position position="102"/>
    </location>
</feature>
<dbReference type="GO" id="GO:0005634">
    <property type="term" value="C:nucleus"/>
    <property type="evidence" value="ECO:0007669"/>
    <property type="project" value="UniProtKB-SubCell"/>
</dbReference>
<dbReference type="PANTHER" id="PTHR13522">
    <property type="entry name" value="U6 SNRNA PHOSPHODIESTERASE 1"/>
    <property type="match status" value="1"/>
</dbReference>
<evidence type="ECO:0000256" key="6">
    <source>
        <dbReference type="HAMAP-Rule" id="MF_03040"/>
    </source>
</evidence>
<comment type="subcellular location">
    <subcellularLocation>
        <location evidence="6">Nucleus</location>
    </subcellularLocation>
</comment>
<dbReference type="GO" id="GO:0034477">
    <property type="term" value="P:U6 snRNA 3'-end processing"/>
    <property type="evidence" value="ECO:0007669"/>
    <property type="project" value="UniProtKB-UniRule"/>
</dbReference>
<evidence type="ECO:0000256" key="1">
    <source>
        <dbReference type="ARBA" id="ARBA00022722"/>
    </source>
</evidence>
<keyword evidence="1 6" id="KW-0540">Nuclease</keyword>
<accession>A0A2S2Q6Q5</accession>
<dbReference type="Pfam" id="PF09749">
    <property type="entry name" value="HVSL"/>
    <property type="match status" value="1"/>
</dbReference>
<name>A0A2S2Q6Q5_9HEMI</name>
<protein>
    <recommendedName>
        <fullName evidence="6">U6 snRNA phosphodiesterase</fullName>
        <ecNumber evidence="6">3.1.4.-</ecNumber>
    </recommendedName>
</protein>
<evidence type="ECO:0000256" key="4">
    <source>
        <dbReference type="ARBA" id="ARBA00023242"/>
    </source>
</evidence>
<evidence type="ECO:0000256" key="2">
    <source>
        <dbReference type="ARBA" id="ARBA00022801"/>
    </source>
</evidence>
<keyword evidence="4 6" id="KW-0539">Nucleus</keyword>
<feature type="active site" description="Proton donor/acceptor" evidence="6">
    <location>
        <position position="189"/>
    </location>
</feature>
<dbReference type="EMBL" id="GGMS01003669">
    <property type="protein sequence ID" value="MBY72872.1"/>
    <property type="molecule type" value="Transcribed_RNA"/>
</dbReference>
<dbReference type="PANTHER" id="PTHR13522:SF3">
    <property type="entry name" value="U6 SNRNA PHOSPHODIESTERASE 1"/>
    <property type="match status" value="1"/>
</dbReference>
<evidence type="ECO:0000313" key="8">
    <source>
        <dbReference type="EMBL" id="MBY72872.1"/>
    </source>
</evidence>
<dbReference type="AlphaFoldDB" id="A0A2S2Q6Q5"/>
<reference evidence="8" key="1">
    <citation type="submission" date="2018-04" db="EMBL/GenBank/DDBJ databases">
        <title>Transcriptome assembly of Sipha flava.</title>
        <authorList>
            <person name="Scully E.D."/>
            <person name="Geib S.M."/>
            <person name="Palmer N.A."/>
            <person name="Koch K."/>
            <person name="Bradshaw J."/>
            <person name="Heng-Moss T."/>
            <person name="Sarath G."/>
        </authorList>
    </citation>
    <scope>NUCLEOTIDE SEQUENCE</scope>
</reference>
<evidence type="ECO:0000256" key="3">
    <source>
        <dbReference type="ARBA" id="ARBA00023239"/>
    </source>
</evidence>
<feature type="region of interest" description="Disordered" evidence="7">
    <location>
        <begin position="1"/>
        <end position="27"/>
    </location>
</feature>
<gene>
    <name evidence="8" type="ORF">g.25902</name>
</gene>
<dbReference type="Gene3D" id="3.90.1140.10">
    <property type="entry name" value="Cyclic phosphodiesterase"/>
    <property type="match status" value="1"/>
</dbReference>
<evidence type="ECO:0000256" key="5">
    <source>
        <dbReference type="ARBA" id="ARBA00029300"/>
    </source>
</evidence>
<dbReference type="GO" id="GO:1990838">
    <property type="term" value="F:poly(U)-specific exoribonuclease activity, producing 3' uridine cyclic phosphate ends"/>
    <property type="evidence" value="ECO:0007669"/>
    <property type="project" value="UniProtKB-UniRule"/>
</dbReference>
<dbReference type="HAMAP" id="MF_03040">
    <property type="entry name" value="USB1"/>
    <property type="match status" value="1"/>
</dbReference>
<keyword evidence="2 6" id="KW-0378">Hydrolase</keyword>
<dbReference type="GO" id="GO:0016829">
    <property type="term" value="F:lyase activity"/>
    <property type="evidence" value="ECO:0007669"/>
    <property type="project" value="UniProtKB-KW"/>
</dbReference>
<evidence type="ECO:0000256" key="7">
    <source>
        <dbReference type="SAM" id="MobiDB-lite"/>
    </source>
</evidence>
<comment type="similarity">
    <text evidence="6">Belongs to the 2H phosphoesterase superfamily. USB1 family.</text>
</comment>
<comment type="function">
    <text evidence="6">Phosphodiesterase responsible for the U6 snRNA 3' end processing. Acts as an exoribonuclease (RNase) responsible for trimming the poly(U) tract of the last nucleotides in the pre-U6 snRNA molecule, leading to the formation of mature U6 snRNA.</text>
</comment>
<comment type="catalytic activity">
    <reaction evidence="5">
        <text>a 3'-end uridylyl-uridine-RNA = a 3'-end 2',3'-cyclophospho-uridine-RNA + uridine</text>
        <dbReference type="Rhea" id="RHEA:46052"/>
        <dbReference type="Rhea" id="RHEA-COMP:17384"/>
        <dbReference type="Rhea" id="RHEA-COMP:17385"/>
        <dbReference type="ChEBI" id="CHEBI:16704"/>
        <dbReference type="ChEBI" id="CHEBI:85643"/>
        <dbReference type="ChEBI" id="CHEBI:85644"/>
    </reaction>
    <physiologicalReaction direction="left-to-right" evidence="5">
        <dbReference type="Rhea" id="RHEA:46053"/>
    </physiologicalReaction>
</comment>
<sequence length="241" mass="27894">MDLIQRYGDSDDDDSDSEHNKHSNPKQKLLVPSAITSMFDGRVYHPKPNSNPASHQGRARLFEHERGNWATYIYVPCPNLELVELVEEKLKEYGLEIIENPHISLTRTVVLQYHWIQRFVNDVKSKLSSIQRFIVTLGNLEVFCNDNSTRTFIGFLAQPQDVLSECVNQLDIVLSEYNLPKYYENPKFHLSVAWCLGDQSSQLKAKLKSLELEIEVDMCRLLKVDELICKSGNKRYKFDLT</sequence>
<dbReference type="EC" id="3.1.4.-" evidence="6"/>
<keyword evidence="3" id="KW-0456">Lyase</keyword>
<dbReference type="InterPro" id="IPR027521">
    <property type="entry name" value="Usb1"/>
</dbReference>
<organism evidence="8">
    <name type="scientific">Sipha flava</name>
    <name type="common">yellow sugarcane aphid</name>
    <dbReference type="NCBI Taxonomy" id="143950"/>
    <lineage>
        <taxon>Eukaryota</taxon>
        <taxon>Metazoa</taxon>
        <taxon>Ecdysozoa</taxon>
        <taxon>Arthropoda</taxon>
        <taxon>Hexapoda</taxon>
        <taxon>Insecta</taxon>
        <taxon>Pterygota</taxon>
        <taxon>Neoptera</taxon>
        <taxon>Paraneoptera</taxon>
        <taxon>Hemiptera</taxon>
        <taxon>Sternorrhyncha</taxon>
        <taxon>Aphidomorpha</taxon>
        <taxon>Aphidoidea</taxon>
        <taxon>Aphididae</taxon>
        <taxon>Sipha</taxon>
    </lineage>
</organism>